<evidence type="ECO:0000259" key="6">
    <source>
        <dbReference type="PROSITE" id="PS51782"/>
    </source>
</evidence>
<feature type="domain" description="LysM" evidence="6">
    <location>
        <begin position="139"/>
        <end position="185"/>
    </location>
</feature>
<accession>A0A397G6P6</accession>
<dbReference type="AlphaFoldDB" id="A0A397G6P6"/>
<evidence type="ECO:0000256" key="4">
    <source>
        <dbReference type="SAM" id="MobiDB-lite"/>
    </source>
</evidence>
<name>A0A397G6P6_ASPTH</name>
<dbReference type="RefSeq" id="XP_026610573.1">
    <property type="nucleotide sequence ID" value="XM_026756229.1"/>
</dbReference>
<sequence length="342" mass="35224">MKLSPVLRMLICPPLVGAYLVSPPGTAAPGTTADCSEWIEYSSSLTCALIEQLFGMTEAQFEEWNPIVTELSTGCTLIPGLYYCVQVNYTTITVSSSNPFTTTSAGSTSATTVATTSASTSAIATPTPYETGMVSDCDAFHLVVSGDTCAAIASSAGISVSNFETWNPTVGSDCSGLWLDYYVCVGIVGGASSTAAASTPTTTPTTTTTTTTTTTGNGISTPTPYESGMVDDCDEFYLVVSGDSCASIASAAGISGTDFETWNPTVGSGCSGLGNGVTTPTPYQSGMVDDCDSFHLVVSGDSCAVIAEDANITLDEFYEWNPTVGTGCSSLWLGYYVCIGIL</sequence>
<dbReference type="VEuPathDB" id="FungiDB:CDV56_102610"/>
<evidence type="ECO:0000256" key="2">
    <source>
        <dbReference type="ARBA" id="ARBA00022729"/>
    </source>
</evidence>
<dbReference type="Pfam" id="PF01476">
    <property type="entry name" value="LysM"/>
    <property type="match status" value="3"/>
</dbReference>
<keyword evidence="2 5" id="KW-0732">Signal</keyword>
<reference evidence="7" key="1">
    <citation type="submission" date="2018-08" db="EMBL/GenBank/DDBJ databases">
        <title>Draft genome sequence of azole-resistant Aspergillus thermomutatus (Neosartorya pseudofischeri) strain HMR AF 39, isolated from a human nasal aspirate.</title>
        <authorList>
            <person name="Parent-Michaud M."/>
            <person name="Dufresne P.J."/>
            <person name="Fournier E."/>
            <person name="Martineau C."/>
            <person name="Moreira S."/>
            <person name="Perkins V."/>
            <person name="De Repentigny L."/>
            <person name="Dufresne S.F."/>
        </authorList>
    </citation>
    <scope>NUCLEOTIDE SEQUENCE [LARGE SCALE GENOMIC DNA]</scope>
    <source>
        <strain evidence="7">HMR AF 39</strain>
    </source>
</reference>
<dbReference type="OrthoDB" id="5985073at2759"/>
<feature type="domain" description="LysM" evidence="6">
    <location>
        <begin position="293"/>
        <end position="339"/>
    </location>
</feature>
<dbReference type="Proteomes" id="UP000215305">
    <property type="component" value="Unassembled WGS sequence"/>
</dbReference>
<gene>
    <name evidence="7" type="ORF">CDV56_102610</name>
</gene>
<evidence type="ECO:0000256" key="1">
    <source>
        <dbReference type="ARBA" id="ARBA00022669"/>
    </source>
</evidence>
<keyword evidence="1" id="KW-0147">Chitin-binding</keyword>
<dbReference type="Gene3D" id="3.10.350.10">
    <property type="entry name" value="LysM domain"/>
    <property type="match status" value="4"/>
</dbReference>
<evidence type="ECO:0000256" key="3">
    <source>
        <dbReference type="ARBA" id="ARBA00023026"/>
    </source>
</evidence>
<dbReference type="InterPro" id="IPR036779">
    <property type="entry name" value="LysM_dom_sf"/>
</dbReference>
<protein>
    <recommendedName>
        <fullName evidence="6">LysM domain-containing protein</fullName>
    </recommendedName>
</protein>
<comment type="caution">
    <text evidence="7">The sequence shown here is derived from an EMBL/GenBank/DDBJ whole genome shotgun (WGS) entry which is preliminary data.</text>
</comment>
<dbReference type="CDD" id="cd00118">
    <property type="entry name" value="LysM"/>
    <property type="match status" value="3"/>
</dbReference>
<dbReference type="GeneID" id="38124584"/>
<evidence type="ECO:0000313" key="8">
    <source>
        <dbReference type="Proteomes" id="UP000215305"/>
    </source>
</evidence>
<proteinExistence type="predicted"/>
<keyword evidence="3" id="KW-0843">Virulence</keyword>
<feature type="signal peptide" evidence="5">
    <location>
        <begin position="1"/>
        <end position="18"/>
    </location>
</feature>
<dbReference type="SUPFAM" id="SSF54106">
    <property type="entry name" value="LysM domain"/>
    <property type="match status" value="3"/>
</dbReference>
<dbReference type="InterPro" id="IPR018392">
    <property type="entry name" value="LysM"/>
</dbReference>
<dbReference type="InterPro" id="IPR052210">
    <property type="entry name" value="LysM1-like"/>
</dbReference>
<feature type="domain" description="LysM" evidence="6">
    <location>
        <begin position="235"/>
        <end position="281"/>
    </location>
</feature>
<keyword evidence="8" id="KW-1185">Reference proteome</keyword>
<dbReference type="PROSITE" id="PS51782">
    <property type="entry name" value="LYSM"/>
    <property type="match status" value="3"/>
</dbReference>
<organism evidence="7 8">
    <name type="scientific">Aspergillus thermomutatus</name>
    <name type="common">Neosartorya pseudofischeri</name>
    <dbReference type="NCBI Taxonomy" id="41047"/>
    <lineage>
        <taxon>Eukaryota</taxon>
        <taxon>Fungi</taxon>
        <taxon>Dikarya</taxon>
        <taxon>Ascomycota</taxon>
        <taxon>Pezizomycotina</taxon>
        <taxon>Eurotiomycetes</taxon>
        <taxon>Eurotiomycetidae</taxon>
        <taxon>Eurotiales</taxon>
        <taxon>Aspergillaceae</taxon>
        <taxon>Aspergillus</taxon>
        <taxon>Aspergillus subgen. Fumigati</taxon>
    </lineage>
</organism>
<dbReference type="STRING" id="41047.A0A397G6P6"/>
<dbReference type="PANTHER" id="PTHR34997">
    <property type="entry name" value="AM15"/>
    <property type="match status" value="1"/>
</dbReference>
<dbReference type="GO" id="GO:0008061">
    <property type="term" value="F:chitin binding"/>
    <property type="evidence" value="ECO:0007669"/>
    <property type="project" value="UniProtKB-KW"/>
</dbReference>
<feature type="region of interest" description="Disordered" evidence="4">
    <location>
        <begin position="194"/>
        <end position="223"/>
    </location>
</feature>
<dbReference type="SMART" id="SM00257">
    <property type="entry name" value="LysM"/>
    <property type="match status" value="3"/>
</dbReference>
<feature type="chain" id="PRO_5017307801" description="LysM domain-containing protein" evidence="5">
    <location>
        <begin position="19"/>
        <end position="342"/>
    </location>
</feature>
<dbReference type="PANTHER" id="PTHR34997:SF2">
    <property type="entry name" value="LYSM DOMAIN-CONTAINING PROTEIN-RELATED"/>
    <property type="match status" value="1"/>
</dbReference>
<evidence type="ECO:0000256" key="5">
    <source>
        <dbReference type="SAM" id="SignalP"/>
    </source>
</evidence>
<evidence type="ECO:0000313" key="7">
    <source>
        <dbReference type="EMBL" id="RHZ45036.1"/>
    </source>
</evidence>
<dbReference type="EMBL" id="NKHU02000303">
    <property type="protein sequence ID" value="RHZ45036.1"/>
    <property type="molecule type" value="Genomic_DNA"/>
</dbReference>